<reference evidence="4 5" key="1">
    <citation type="journal article" date="2016" name="Sci. Rep.">
        <title>Genomic and phenotypic characterization of the species Acinetobacter venetianus.</title>
        <authorList>
            <person name="Fondi M."/>
            <person name="Maida I."/>
            <person name="Perrin E."/>
            <person name="Orlandini V."/>
            <person name="La Torre L."/>
            <person name="Bosi E."/>
            <person name="Negroni A."/>
            <person name="Zanaroli G."/>
            <person name="Fava F."/>
            <person name="Decorosi F."/>
            <person name="Giovannetti L."/>
            <person name="Viti C."/>
            <person name="Vaneechoutte M."/>
            <person name="Dijkshoorn L."/>
            <person name="Fani R."/>
        </authorList>
    </citation>
    <scope>NUCLEOTIDE SEQUENCE [LARGE SCALE GENOMIC DNA]</scope>
    <source>
        <strain evidence="4 5">LUH13518</strain>
    </source>
</reference>
<dbReference type="Pfam" id="PF01757">
    <property type="entry name" value="Acyl_transf_3"/>
    <property type="match status" value="1"/>
</dbReference>
<gene>
    <name evidence="4" type="primary">oatA_1</name>
    <name evidence="4" type="ORF">AVENLUH13518_00300</name>
</gene>
<evidence type="ECO:0000256" key="1">
    <source>
        <dbReference type="SAM" id="Phobius"/>
    </source>
</evidence>
<dbReference type="EC" id="2.3.1.-" evidence="4"/>
<dbReference type="PATRIC" id="fig|52133.19.peg.318"/>
<proteinExistence type="predicted"/>
<feature type="transmembrane region" description="Helical" evidence="1">
    <location>
        <begin position="168"/>
        <end position="186"/>
    </location>
</feature>
<dbReference type="EMBL" id="JRHX01000015">
    <property type="protein sequence ID" value="KXZ72881.1"/>
    <property type="molecule type" value="Genomic_DNA"/>
</dbReference>
<feature type="transmembrane region" description="Helical" evidence="1">
    <location>
        <begin position="75"/>
        <end position="95"/>
    </location>
</feature>
<feature type="transmembrane region" description="Helical" evidence="1">
    <location>
        <begin position="249"/>
        <end position="267"/>
    </location>
</feature>
<keyword evidence="4" id="KW-0808">Transferase</keyword>
<keyword evidence="1" id="KW-0472">Membrane</keyword>
<feature type="transmembrane region" description="Helical" evidence="1">
    <location>
        <begin position="227"/>
        <end position="243"/>
    </location>
</feature>
<feature type="domain" description="Acyltransferase 3" evidence="2">
    <location>
        <begin position="9"/>
        <end position="328"/>
    </location>
</feature>
<keyword evidence="4" id="KW-0012">Acyltransferase</keyword>
<feature type="transmembrane region" description="Helical" evidence="1">
    <location>
        <begin position="12"/>
        <end position="29"/>
    </location>
</feature>
<dbReference type="PANTHER" id="PTHR23028">
    <property type="entry name" value="ACETYLTRANSFERASE"/>
    <property type="match status" value="1"/>
</dbReference>
<dbReference type="InterPro" id="IPR002656">
    <property type="entry name" value="Acyl_transf_3_dom"/>
</dbReference>
<dbReference type="GO" id="GO:0009103">
    <property type="term" value="P:lipopolysaccharide biosynthetic process"/>
    <property type="evidence" value="ECO:0007669"/>
    <property type="project" value="TreeGrafter"/>
</dbReference>
<feature type="transmembrane region" description="Helical" evidence="1">
    <location>
        <begin position="192"/>
        <end position="215"/>
    </location>
</feature>
<dbReference type="InterPro" id="IPR043968">
    <property type="entry name" value="SGNH"/>
</dbReference>
<feature type="transmembrane region" description="Helical" evidence="1">
    <location>
        <begin position="288"/>
        <end position="305"/>
    </location>
</feature>
<evidence type="ECO:0000313" key="4">
    <source>
        <dbReference type="EMBL" id="KXZ72881.1"/>
    </source>
</evidence>
<dbReference type="RefSeq" id="WP_061523759.1">
    <property type="nucleotide sequence ID" value="NZ_JRHX01000015.1"/>
</dbReference>
<feature type="transmembrane region" description="Helical" evidence="1">
    <location>
        <begin position="145"/>
        <end position="161"/>
    </location>
</feature>
<feature type="transmembrane region" description="Helical" evidence="1">
    <location>
        <begin position="343"/>
        <end position="361"/>
    </location>
</feature>
<keyword evidence="1" id="KW-0812">Transmembrane</keyword>
<feature type="transmembrane region" description="Helical" evidence="1">
    <location>
        <begin position="311"/>
        <end position="331"/>
    </location>
</feature>
<dbReference type="Pfam" id="PF19040">
    <property type="entry name" value="SGNH"/>
    <property type="match status" value="1"/>
</dbReference>
<dbReference type="AlphaFoldDB" id="A0A150I025"/>
<feature type="transmembrane region" description="Helical" evidence="1">
    <location>
        <begin position="35"/>
        <end position="54"/>
    </location>
</feature>
<dbReference type="PANTHER" id="PTHR23028:SF53">
    <property type="entry name" value="ACYL_TRANSF_3 DOMAIN-CONTAINING PROTEIN"/>
    <property type="match status" value="1"/>
</dbReference>
<accession>A0A150I025</accession>
<dbReference type="GO" id="GO:0016020">
    <property type="term" value="C:membrane"/>
    <property type="evidence" value="ECO:0007669"/>
    <property type="project" value="TreeGrafter"/>
</dbReference>
<dbReference type="GO" id="GO:0016747">
    <property type="term" value="F:acyltransferase activity, transferring groups other than amino-acyl groups"/>
    <property type="evidence" value="ECO:0007669"/>
    <property type="project" value="InterPro"/>
</dbReference>
<sequence length="645" mass="74556">MSVNNFRTDINGLRAYAVIFVVLFHFQILGFSAGYLGVDIFFVISGYLMTKIIIERLEKNRFSFSDFYLSRITRIFPALLVLVVCLTILGWFIFIPEDFQRFAKDARYSLTFLSNNLYYRQAGDYFAVDAHEKALLHTWSLAVEWQFYLLFPILLVIYWKLTKGLKHIGIFLSILFIASLSYSIYITPKDSMYAFFKLTTRAWELIAGGLVYYYFRNTQLNTHIKKLTEAIGFMLIVASLVILKQSTPWPGYAALLPVVGTMLILIANRQDSFLTQTPIVQSIGRASYSIYLWHWPVFFLLNYFFVPHNFLNLSLAITLSLFLGWLSYKYIESSRNLLQKLKPQYVYALFFAVLIASYPIYKFISKDGVKDRASSKYLSSIEQIQMPAVANGWCFYNIKGDDNLNVGTQGLTCSIASKQPTAKKALLFGDSFAGHNNPFWDQIGKKLKLQVQVVSTNWCYPSLNDAFTGDQPSDAYEQCLINRDYLAKNIDKYDVLIFAGRWSDIVGKNQQSGFADLLDITEQHHKKVIVMSEPYAFKKNISLLFKRAMWLHRDFNLNYYMKSDRATQQRYATEVINNMVYKHSNTLLLTRDDLFRPNQMANGNTPYSLDGRHMSIIGSLESAKYFEKQPKYDVLKQFLEQPLTP</sequence>
<evidence type="ECO:0000259" key="2">
    <source>
        <dbReference type="Pfam" id="PF01757"/>
    </source>
</evidence>
<feature type="domain" description="SGNH" evidence="3">
    <location>
        <begin position="411"/>
        <end position="627"/>
    </location>
</feature>
<protein>
    <submittedName>
        <fullName evidence="4">O-acetyltransferase OatA</fullName>
        <ecNumber evidence="4">2.3.1.-</ecNumber>
    </submittedName>
</protein>
<keyword evidence="1" id="KW-1133">Transmembrane helix</keyword>
<comment type="caution">
    <text evidence="4">The sequence shown here is derived from an EMBL/GenBank/DDBJ whole genome shotgun (WGS) entry which is preliminary data.</text>
</comment>
<evidence type="ECO:0000259" key="3">
    <source>
        <dbReference type="Pfam" id="PF19040"/>
    </source>
</evidence>
<name>A0A150I025_9GAMM</name>
<dbReference type="InterPro" id="IPR050879">
    <property type="entry name" value="Acyltransferase_3"/>
</dbReference>
<dbReference type="Proteomes" id="UP000075544">
    <property type="component" value="Unassembled WGS sequence"/>
</dbReference>
<organism evidence="4 5">
    <name type="scientific">Acinetobacter venetianus</name>
    <dbReference type="NCBI Taxonomy" id="52133"/>
    <lineage>
        <taxon>Bacteria</taxon>
        <taxon>Pseudomonadati</taxon>
        <taxon>Pseudomonadota</taxon>
        <taxon>Gammaproteobacteria</taxon>
        <taxon>Moraxellales</taxon>
        <taxon>Moraxellaceae</taxon>
        <taxon>Acinetobacter</taxon>
    </lineage>
</organism>
<evidence type="ECO:0000313" key="5">
    <source>
        <dbReference type="Proteomes" id="UP000075544"/>
    </source>
</evidence>